<organism evidence="4 5">
    <name type="scientific">Galemys pyrenaicus</name>
    <name type="common">Iberian desman</name>
    <name type="synonym">Pyrenean desman</name>
    <dbReference type="NCBI Taxonomy" id="202257"/>
    <lineage>
        <taxon>Eukaryota</taxon>
        <taxon>Metazoa</taxon>
        <taxon>Chordata</taxon>
        <taxon>Craniata</taxon>
        <taxon>Vertebrata</taxon>
        <taxon>Euteleostomi</taxon>
        <taxon>Mammalia</taxon>
        <taxon>Eutheria</taxon>
        <taxon>Laurasiatheria</taxon>
        <taxon>Eulipotyphla</taxon>
        <taxon>Talpidae</taxon>
        <taxon>Galemys</taxon>
    </lineage>
</organism>
<dbReference type="OrthoDB" id="9391002at2759"/>
<reference evidence="4" key="1">
    <citation type="journal article" date="2021" name="Evol. Appl.">
        <title>The genome of the Pyrenean desman and the effects of bottlenecks and inbreeding on the genomic landscape of an endangered species.</title>
        <authorList>
            <person name="Escoda L."/>
            <person name="Castresana J."/>
        </authorList>
    </citation>
    <scope>NUCLEOTIDE SEQUENCE</scope>
    <source>
        <strain evidence="4">IBE-C5619</strain>
    </source>
</reference>
<comment type="caution">
    <text evidence="4">The sequence shown here is derived from an EMBL/GenBank/DDBJ whole genome shotgun (WGS) entry which is preliminary data.</text>
</comment>
<keyword evidence="5" id="KW-1185">Reference proteome</keyword>
<evidence type="ECO:0000313" key="4">
    <source>
        <dbReference type="EMBL" id="KAG8504555.1"/>
    </source>
</evidence>
<dbReference type="AlphaFoldDB" id="A0A8J5ZMF6"/>
<keyword evidence="3" id="KW-0472">Membrane</keyword>
<gene>
    <name evidence="4" type="ORF">J0S82_002775</name>
</gene>
<dbReference type="Proteomes" id="UP000700334">
    <property type="component" value="Unassembled WGS sequence"/>
</dbReference>
<sequence length="624" mass="69173">PEFTMTTITVTTEVPSQGKVENNSAWYESSPAHIIEETEYVKEIRTTLEKIRNQMFKDDGGPKDTNYKLVAKHCGNTQNAPDSEMDPSCCSLDLLIERTKGKNLQLFKMNKENEVLKIKLEASREAGAATLRNVAQRLFENYRTKSDEVRKMHEDSKHLLQMNKLENEQKLKQHIENLNQVNENLEEKHSQITELENLVQRMEKEKRTLLERKLSLEKQLLQLKPNAANNKSCQDLQKEIALLREQISHLQFVIHSQHQNLRSAIQEVSLIKCVSLMEGLKSNLKEQDKKIENLKEKVNILEAQTEVKEGVLEPLVAFMVFIVRGGRYMAGMGAGGPGGWQASQPPAHLNLSAASIANIPFLPLLLLLLLLLSLASSYAHDQTQVHILAHAYTGMCAALQVSITIPMLLDLVHLLRSCSISGSSHSVLVFSHLLCCHCTSSVHMLMACHLSAPPVVFGGLRTHLHRIILPTNANCSARKEAHSRFSMVLADGEVASGTWQAWVSGVQEAGRPPSPRHISPSRLLLLLLSASTASILFLSLLLLLLLLHVSQRLTHSGTGPSTRAWSLWYHGKQGPGSNSPQLEVLTGKATENMRQRPTDAGLDSNGGSTPGGAVQSRPVNSSQK</sequence>
<evidence type="ECO:0000256" key="2">
    <source>
        <dbReference type="SAM" id="MobiDB-lite"/>
    </source>
</evidence>
<feature type="coiled-coil region" evidence="1">
    <location>
        <begin position="277"/>
        <end position="311"/>
    </location>
</feature>
<accession>A0A8J5ZMF6</accession>
<protein>
    <submittedName>
        <fullName evidence="4">Coiled-coil domain-containing protein 68</fullName>
    </submittedName>
</protein>
<dbReference type="EMBL" id="JAGFMF010012290">
    <property type="protein sequence ID" value="KAG8504555.1"/>
    <property type="molecule type" value="Genomic_DNA"/>
</dbReference>
<proteinExistence type="predicted"/>
<evidence type="ECO:0000313" key="5">
    <source>
        <dbReference type="Proteomes" id="UP000700334"/>
    </source>
</evidence>
<keyword evidence="3" id="KW-0812">Transmembrane</keyword>
<feature type="non-terminal residue" evidence="4">
    <location>
        <position position="624"/>
    </location>
</feature>
<feature type="transmembrane region" description="Helical" evidence="3">
    <location>
        <begin position="387"/>
        <end position="409"/>
    </location>
</feature>
<dbReference type="GO" id="GO:0035556">
    <property type="term" value="P:intracellular signal transduction"/>
    <property type="evidence" value="ECO:0007669"/>
    <property type="project" value="TreeGrafter"/>
</dbReference>
<dbReference type="InterPro" id="IPR051375">
    <property type="entry name" value="Tuftelin_GRINL1A/MYZAP/CCD68"/>
</dbReference>
<feature type="region of interest" description="Disordered" evidence="2">
    <location>
        <begin position="574"/>
        <end position="624"/>
    </location>
</feature>
<dbReference type="PANTHER" id="PTHR23171:SF3">
    <property type="entry name" value="COILED-COIL DOMAIN-CONTAINING PROTEIN 68"/>
    <property type="match status" value="1"/>
</dbReference>
<feature type="transmembrane region" description="Helical" evidence="3">
    <location>
        <begin position="351"/>
        <end position="375"/>
    </location>
</feature>
<keyword evidence="1" id="KW-0175">Coiled coil</keyword>
<evidence type="ECO:0000256" key="3">
    <source>
        <dbReference type="SAM" id="Phobius"/>
    </source>
</evidence>
<name>A0A8J5ZMF6_GALPY</name>
<feature type="coiled-coil region" evidence="1">
    <location>
        <begin position="164"/>
        <end position="253"/>
    </location>
</feature>
<dbReference type="PANTHER" id="PTHR23171">
    <property type="entry name" value="GDOWN1"/>
    <property type="match status" value="1"/>
</dbReference>
<evidence type="ECO:0000256" key="1">
    <source>
        <dbReference type="SAM" id="Coils"/>
    </source>
</evidence>
<keyword evidence="3" id="KW-1133">Transmembrane helix</keyword>
<feature type="transmembrane region" description="Helical" evidence="3">
    <location>
        <begin position="523"/>
        <end position="547"/>
    </location>
</feature>